<reference evidence="4 5" key="1">
    <citation type="journal article" date="2021" name="MBio">
        <title>Poor Competitiveness of Bradyrhizobium in Pigeon Pea Root Colonization in Indian Soils.</title>
        <authorList>
            <person name="Chalasani D."/>
            <person name="Basu A."/>
            <person name="Pullabhotla S.V.S.R.N."/>
            <person name="Jorrin B."/>
            <person name="Neal A.L."/>
            <person name="Poole P.S."/>
            <person name="Podile A.R."/>
            <person name="Tkacz A."/>
        </authorList>
    </citation>
    <scope>NUCLEOTIDE SEQUENCE [LARGE SCALE GENOMIC DNA]</scope>
    <source>
        <strain evidence="4 5">HU14</strain>
    </source>
</reference>
<dbReference type="SUPFAM" id="SSF53639">
    <property type="entry name" value="AraD/HMP-PK domain-like"/>
    <property type="match status" value="1"/>
</dbReference>
<dbReference type="InterPro" id="IPR050197">
    <property type="entry name" value="Aldolase_class_II_sugar_metab"/>
</dbReference>
<evidence type="ECO:0000259" key="3">
    <source>
        <dbReference type="SMART" id="SM01007"/>
    </source>
</evidence>
<dbReference type="Gene3D" id="3.40.225.10">
    <property type="entry name" value="Class II aldolase/adducin N-terminal domain"/>
    <property type="match status" value="1"/>
</dbReference>
<proteinExistence type="predicted"/>
<sequence>MSAEALVDACRSVAAAGMSPGSSGNASVRVADRILITPTGSSLRRVQVDDLAELTLDGEHLSGPAPTKEWALHVTAYRARRDVGAIIHLHSRAATAVSCLVGTPGADPLPAYTPYRVRTLGRVGLVGYAPPGSEALAEGVGEAAAGAHVMLLANHGSVVCAPDLPRAVDLCEELEAAAELTLALHGREARTLDPDTAWR</sequence>
<keyword evidence="5" id="KW-1185">Reference proteome</keyword>
<evidence type="ECO:0000313" key="5">
    <source>
        <dbReference type="Proteomes" id="UP001196843"/>
    </source>
</evidence>
<dbReference type="EMBL" id="JAEUAW010000023">
    <property type="protein sequence ID" value="MBW9095675.1"/>
    <property type="molecule type" value="Genomic_DNA"/>
</dbReference>
<protein>
    <submittedName>
        <fullName evidence="4">Class II aldolase/adducin family protein</fullName>
    </submittedName>
</protein>
<dbReference type="RefSeq" id="WP_220302352.1">
    <property type="nucleotide sequence ID" value="NZ_JAEUAW010000023.1"/>
</dbReference>
<evidence type="ECO:0000313" key="4">
    <source>
        <dbReference type="EMBL" id="MBW9095675.1"/>
    </source>
</evidence>
<dbReference type="PANTHER" id="PTHR22789">
    <property type="entry name" value="FUCULOSE PHOSPHATE ALDOLASE"/>
    <property type="match status" value="1"/>
</dbReference>
<dbReference type="InterPro" id="IPR036409">
    <property type="entry name" value="Aldolase_II/adducin_N_sf"/>
</dbReference>
<dbReference type="PANTHER" id="PTHR22789:SF0">
    <property type="entry name" value="3-OXO-TETRONATE 4-PHOSPHATE DECARBOXYLASE-RELATED"/>
    <property type="match status" value="1"/>
</dbReference>
<gene>
    <name evidence="4" type="ORF">JNB62_18500</name>
</gene>
<dbReference type="Proteomes" id="UP001196843">
    <property type="component" value="Unassembled WGS sequence"/>
</dbReference>
<evidence type="ECO:0000256" key="1">
    <source>
        <dbReference type="ARBA" id="ARBA00022723"/>
    </source>
</evidence>
<accession>A0ABS7HSF5</accession>
<keyword evidence="2" id="KW-0456">Lyase</keyword>
<keyword evidence="1" id="KW-0479">Metal-binding</keyword>
<dbReference type="InterPro" id="IPR001303">
    <property type="entry name" value="Aldolase_II/adducin_N"/>
</dbReference>
<name>A0ABS7HSF5_9MICO</name>
<dbReference type="Pfam" id="PF00596">
    <property type="entry name" value="Aldolase_II"/>
    <property type="match status" value="1"/>
</dbReference>
<dbReference type="SMART" id="SM01007">
    <property type="entry name" value="Aldolase_II"/>
    <property type="match status" value="1"/>
</dbReference>
<comment type="caution">
    <text evidence="4">The sequence shown here is derived from an EMBL/GenBank/DDBJ whole genome shotgun (WGS) entry which is preliminary data.</text>
</comment>
<feature type="domain" description="Class II aldolase/adducin N-terminal" evidence="3">
    <location>
        <begin position="4"/>
        <end position="182"/>
    </location>
</feature>
<organism evidence="4 5">
    <name type="scientific">Microbacterium jejuense</name>
    <dbReference type="NCBI Taxonomy" id="1263637"/>
    <lineage>
        <taxon>Bacteria</taxon>
        <taxon>Bacillati</taxon>
        <taxon>Actinomycetota</taxon>
        <taxon>Actinomycetes</taxon>
        <taxon>Micrococcales</taxon>
        <taxon>Microbacteriaceae</taxon>
        <taxon>Microbacterium</taxon>
    </lineage>
</organism>
<evidence type="ECO:0000256" key="2">
    <source>
        <dbReference type="ARBA" id="ARBA00023239"/>
    </source>
</evidence>